<evidence type="ECO:0000313" key="2">
    <source>
        <dbReference type="EMBL" id="PYH90629.1"/>
    </source>
</evidence>
<organism evidence="2 3">
    <name type="scientific">Aspergillus ellipticus CBS 707.79</name>
    <dbReference type="NCBI Taxonomy" id="1448320"/>
    <lineage>
        <taxon>Eukaryota</taxon>
        <taxon>Fungi</taxon>
        <taxon>Dikarya</taxon>
        <taxon>Ascomycota</taxon>
        <taxon>Pezizomycotina</taxon>
        <taxon>Eurotiomycetes</taxon>
        <taxon>Eurotiomycetidae</taxon>
        <taxon>Eurotiales</taxon>
        <taxon>Aspergillaceae</taxon>
        <taxon>Aspergillus</taxon>
        <taxon>Aspergillus subgen. Circumdati</taxon>
    </lineage>
</organism>
<feature type="transmembrane region" description="Helical" evidence="1">
    <location>
        <begin position="63"/>
        <end position="82"/>
    </location>
</feature>
<accession>A0A319D0T6</accession>
<keyword evidence="3" id="KW-1185">Reference proteome</keyword>
<protein>
    <submittedName>
        <fullName evidence="2">Uncharacterized protein</fullName>
    </submittedName>
</protein>
<gene>
    <name evidence="2" type="ORF">BO71DRAFT_72278</name>
</gene>
<dbReference type="EMBL" id="KZ825976">
    <property type="protein sequence ID" value="PYH90629.1"/>
    <property type="molecule type" value="Genomic_DNA"/>
</dbReference>
<dbReference type="Proteomes" id="UP000247810">
    <property type="component" value="Unassembled WGS sequence"/>
</dbReference>
<dbReference type="AlphaFoldDB" id="A0A319D0T6"/>
<keyword evidence="1" id="KW-0812">Transmembrane</keyword>
<name>A0A319D0T6_9EURO</name>
<reference evidence="2 3" key="1">
    <citation type="submission" date="2018-02" db="EMBL/GenBank/DDBJ databases">
        <title>The genomes of Aspergillus section Nigri reveals drivers in fungal speciation.</title>
        <authorList>
            <consortium name="DOE Joint Genome Institute"/>
            <person name="Vesth T.C."/>
            <person name="Nybo J."/>
            <person name="Theobald S."/>
            <person name="Brandl J."/>
            <person name="Frisvad J.C."/>
            <person name="Nielsen K.F."/>
            <person name="Lyhne E.K."/>
            <person name="Kogle M.E."/>
            <person name="Kuo A."/>
            <person name="Riley R."/>
            <person name="Clum A."/>
            <person name="Nolan M."/>
            <person name="Lipzen A."/>
            <person name="Salamov A."/>
            <person name="Henrissat B."/>
            <person name="Wiebenga A."/>
            <person name="De vries R.P."/>
            <person name="Grigoriev I.V."/>
            <person name="Mortensen U.H."/>
            <person name="Andersen M.R."/>
            <person name="Baker S.E."/>
        </authorList>
    </citation>
    <scope>NUCLEOTIDE SEQUENCE [LARGE SCALE GENOMIC DNA]</scope>
    <source>
        <strain evidence="2 3">CBS 707.79</strain>
    </source>
</reference>
<sequence>MDGLDGLVGRADQFFDGRRRAVCCCVEPGCGSSSANNRPSHRIFIYPASLPTVLSPSLVGLDVISVGISVDLCTLPIAVLSLSRMRRILRAHCDS</sequence>
<dbReference type="VEuPathDB" id="FungiDB:BO71DRAFT_72278"/>
<proteinExistence type="predicted"/>
<keyword evidence="1" id="KW-1133">Transmembrane helix</keyword>
<keyword evidence="1" id="KW-0472">Membrane</keyword>
<evidence type="ECO:0000313" key="3">
    <source>
        <dbReference type="Proteomes" id="UP000247810"/>
    </source>
</evidence>
<evidence type="ECO:0000256" key="1">
    <source>
        <dbReference type="SAM" id="Phobius"/>
    </source>
</evidence>